<evidence type="ECO:0000256" key="1">
    <source>
        <dbReference type="ARBA" id="ARBA00022737"/>
    </source>
</evidence>
<dbReference type="EMBL" id="VFPN01000001">
    <property type="protein sequence ID" value="TQM65364.1"/>
    <property type="molecule type" value="Genomic_DNA"/>
</dbReference>
<dbReference type="Pfam" id="PF05593">
    <property type="entry name" value="RHS_repeat"/>
    <property type="match status" value="6"/>
</dbReference>
<dbReference type="InterPro" id="IPR031325">
    <property type="entry name" value="RHS_repeat"/>
</dbReference>
<reference evidence="5 6" key="1">
    <citation type="submission" date="2019-06" db="EMBL/GenBank/DDBJ databases">
        <title>Sequencing the genomes of 1000 actinobacteria strains.</title>
        <authorList>
            <person name="Klenk H.-P."/>
        </authorList>
    </citation>
    <scope>NUCLEOTIDE SEQUENCE [LARGE SCALE GENOMIC DNA]</scope>
    <source>
        <strain evidence="5 6">DSM 18031</strain>
    </source>
</reference>
<dbReference type="SUPFAM" id="SSF69322">
    <property type="entry name" value="Tricorn protease domain 2"/>
    <property type="match status" value="1"/>
</dbReference>
<dbReference type="InterPro" id="IPR050708">
    <property type="entry name" value="T6SS_VgrG/RHS"/>
</dbReference>
<protein>
    <submittedName>
        <fullName evidence="5">RHS repeat-associated protein</fullName>
    </submittedName>
</protein>
<dbReference type="InterPro" id="IPR045351">
    <property type="entry name" value="DUF6531"/>
</dbReference>
<dbReference type="NCBIfam" id="TIGR01643">
    <property type="entry name" value="YD_repeat_2x"/>
    <property type="match status" value="12"/>
</dbReference>
<proteinExistence type="predicted"/>
<dbReference type="InterPro" id="IPR006530">
    <property type="entry name" value="YD"/>
</dbReference>
<dbReference type="SUPFAM" id="SSF69304">
    <property type="entry name" value="Tricorn protease N-terminal domain"/>
    <property type="match status" value="1"/>
</dbReference>
<dbReference type="PANTHER" id="PTHR32305">
    <property type="match status" value="1"/>
</dbReference>
<dbReference type="Pfam" id="PF20148">
    <property type="entry name" value="DUF6531"/>
    <property type="match status" value="1"/>
</dbReference>
<evidence type="ECO:0000313" key="5">
    <source>
        <dbReference type="EMBL" id="TQM65364.1"/>
    </source>
</evidence>
<keyword evidence="6" id="KW-1185">Reference proteome</keyword>
<keyword evidence="1" id="KW-0677">Repeat</keyword>
<accession>A0A543I443</accession>
<dbReference type="NCBIfam" id="TIGR03696">
    <property type="entry name" value="Rhs_assc_core"/>
    <property type="match status" value="1"/>
</dbReference>
<dbReference type="Pfam" id="PF25023">
    <property type="entry name" value="TEN_YD-shell"/>
    <property type="match status" value="2"/>
</dbReference>
<evidence type="ECO:0000259" key="4">
    <source>
        <dbReference type="Pfam" id="PF25023"/>
    </source>
</evidence>
<evidence type="ECO:0000313" key="6">
    <source>
        <dbReference type="Proteomes" id="UP000318331"/>
    </source>
</evidence>
<dbReference type="InterPro" id="IPR022385">
    <property type="entry name" value="Rhs_assc_core"/>
</dbReference>
<feature type="domain" description="DUF6531" evidence="3">
    <location>
        <begin position="308"/>
        <end position="380"/>
    </location>
</feature>
<feature type="domain" description="Teneurin-like YD-shell" evidence="4">
    <location>
        <begin position="1161"/>
        <end position="1325"/>
    </location>
</feature>
<dbReference type="OrthoDB" id="5150353at2"/>
<comment type="caution">
    <text evidence="5">The sequence shown here is derived from an EMBL/GenBank/DDBJ whole genome shotgun (WGS) entry which is preliminary data.</text>
</comment>
<feature type="domain" description="Teneurin-like YD-shell" evidence="4">
    <location>
        <begin position="990"/>
        <end position="1127"/>
    </location>
</feature>
<dbReference type="PANTHER" id="PTHR32305:SF15">
    <property type="entry name" value="PROTEIN RHSA-RELATED"/>
    <property type="match status" value="1"/>
</dbReference>
<gene>
    <name evidence="5" type="ORF">FB466_0164</name>
</gene>
<dbReference type="Proteomes" id="UP000318331">
    <property type="component" value="Unassembled WGS sequence"/>
</dbReference>
<sequence length="1809" mass="193986">MKNLGIRSPPVRKREFNMAKIGGNDPTQYSYSAADSLKLIAENAARAVENQLGSRSSYVQTAQREFRGFFAQVFTENSSVASQSAAALVDALRTVAGFVAELRNAAKEEDQRRAEARAWEERQRRREEDFWAGAAHEVASWFGAEDDPQPPQPQPEPQCQADEVTVRRRGNPGTSGAGGGTSSAAPADLRSFQSGMYALNTHISGYLASLRTALSDYESFCNGKWGTLSAQSLVTAFQAWLDENLSDVEWAGSVAAAFEAAGNGVVSISDASISAMLAAAGVDVYRDDFTIGPFSAIGTPPTNGFSDDPVNTATGNFLEPETDLPFPGAAESMGFTRMYNSLDPHIGVFGAGWASILGIRLDLNDEGATFVMDDGRQITFPRLGNAWDRGVGENYWITEEPASRLPVRSAVPDHVLVVRNNTGSWWAFTLVGTWLGRGNGPGTSVTVVRDDTGQIIRLTHERGRFIEVEYVGERVAYVTASDGRRTEYLYDDARRLVGVQDRVGTRRYRWNDASLIDRVVSAAGVVECENGYDAQGRVIEQLTPYGRRVRFAYLRGRVTSVSDLDGSNANTWIADQKGRVVGIIDAEANRQSMAYDAHGNLVSVTERDGQVTVHAYDVRGRKIRTVTPEGADFTYAYDDFDRVTSVVTASGGLVAYEYANEQDRGPCVIVDPEGGKSLLEWQNGNLMRVTDPVGVTIACEYDACGDLVGVTNAAGDRARLVWDGAGRVTEAVSPGGNRTRYRYDDAGLLVTREDPDGAVWGFEHGVGGKVVATVDPLGARTEMEYGPHGEMARIVDPLGRVTLRGCDELGNIASLTLPDGAEWRFTHDALSRLRKIIDPAGGVWACDYDATGQPTATTDPTGVCREVSHSRAERTLTIHEAFDQCRIRSDEYGRPIRVEQGDAVAELVTYDGCGRPVEFLDAEGGLTRVERDLAGRVVQVTSPAGRVTRYEYDSCGRPVGTTDATGARTTLAYDADSRVIERTSPTGEVTRIDYDRMGRVLRERIPGVGVTRYSYDSAGRLTGAQDSRYGRRRFTYDAAGQLTEAMNGVGGVTRYEYDDRGRVVRITDPVGGVTTRNYNECNRVGSQSDPLGRVTTSTYDAAGRRISQSTPHGRTMEWVYDAAGREAGVRMDGRWVSQTVRDARARTTSITDHTRPAAAPVVHTLQFDRLGRLVQRTTDCGDDPQQTRWEYDADGTRVALITPMGARVTYTYDLVGRLVGITHPGLGKAYFDYDPSGRTSEVRSGELLQSWEYQNGYPVRHARTDAHGARVTSTVRDDEGRITEINRPDGTTVYRYDDACQLLSATSGGIESAWMYDQSGRLTAETVRGCERFFRYDEAGQLLSVRESGGVSTDYAYDGQGHRVRATIGDCAAEYEWDDRGWLAGVRQHDVDTVRETRLWVNALGELADIDGTALTWDAAAVVPSLLSLGGTAVFQGPAGLTGSGSEWRVSGWRAGRATDVEDPWQVLDALTGPDSGDRDAFPAGISFGADGGLRVAGLDWMGARVYDPATRGFLSVDPLAPVTGAAWSGNPYSYAGNDPLHAIDPHGLAPITDAELRGYADSLQGPLAQAAGAAGHWLSENWEYIVGGLAIVAGVALMFTGVGGPVGMMLIGAASGALVSGGVSVVTQKATTGTVDWGEAGKSALIGAAGGAVGGGVAGSLARGARVLAPQVLLADDASTLVQVSYAAMRNTAVRTAIANGSGNAASNTLNYGVNATDHTPLGYLQSLGTGFATGAGGSYLTNRFGGSINNRLGEELLNRLGGMTQNVVNENIRAGGDTAVENLVSVGLLGFVTGGTGPVTGVHSAGY</sequence>
<dbReference type="Gene3D" id="2.180.10.10">
    <property type="entry name" value="RHS repeat-associated core"/>
    <property type="match status" value="6"/>
</dbReference>
<dbReference type="InterPro" id="IPR056823">
    <property type="entry name" value="TEN-like_YD-shell"/>
</dbReference>
<feature type="region of interest" description="Disordered" evidence="2">
    <location>
        <begin position="143"/>
        <end position="185"/>
    </location>
</feature>
<name>A0A543I443_9MICO</name>
<organism evidence="5 6">
    <name type="scientific">Klugiella xanthotipulae</name>
    <dbReference type="NCBI Taxonomy" id="244735"/>
    <lineage>
        <taxon>Bacteria</taxon>
        <taxon>Bacillati</taxon>
        <taxon>Actinomycetota</taxon>
        <taxon>Actinomycetes</taxon>
        <taxon>Micrococcales</taxon>
        <taxon>Microbacteriaceae</taxon>
        <taxon>Klugiella</taxon>
    </lineage>
</organism>
<evidence type="ECO:0000259" key="3">
    <source>
        <dbReference type="Pfam" id="PF20148"/>
    </source>
</evidence>
<evidence type="ECO:0000256" key="2">
    <source>
        <dbReference type="SAM" id="MobiDB-lite"/>
    </source>
</evidence>